<dbReference type="KEGG" id="jre:118343802"/>
<evidence type="ECO:0000313" key="2">
    <source>
        <dbReference type="Proteomes" id="UP000235220"/>
    </source>
</evidence>
<protein>
    <submittedName>
        <fullName evidence="3">Uncharacterized protein LOC118343802</fullName>
    </submittedName>
</protein>
<dbReference type="InterPro" id="IPR044730">
    <property type="entry name" value="RNase_H-like_dom_plant"/>
</dbReference>
<dbReference type="CDD" id="cd06222">
    <property type="entry name" value="RNase_H_like"/>
    <property type="match status" value="1"/>
</dbReference>
<keyword evidence="2" id="KW-1185">Reference proteome</keyword>
<dbReference type="InterPro" id="IPR036397">
    <property type="entry name" value="RNaseH_sf"/>
</dbReference>
<dbReference type="OrthoDB" id="1906820at2759"/>
<dbReference type="GO" id="GO:0003676">
    <property type="term" value="F:nucleic acid binding"/>
    <property type="evidence" value="ECO:0007669"/>
    <property type="project" value="InterPro"/>
</dbReference>
<dbReference type="RefSeq" id="XP_035538485.1">
    <property type="nucleotide sequence ID" value="XM_035682592.1"/>
</dbReference>
<dbReference type="GeneID" id="118343802"/>
<sequence length="229" mass="26495">MVVIMKNIWYRRNKFVFDTKFLNPAQVIQNAFVNLEEYSLALKKERDGEKQRSVARRGTRWSRPEGRSFKANFDAAFNMAEQIMGLGVVIRDCNGEVMAVKCANRKCRSSPFIAECSAMWEAMELCKELDFWDVWLEGDAKDVIDAVNRDEEDESRYGHVVEDLKQSLKQSKSWKVVFTHRDGNEVAHHLAKMAIHCISDQYWIKEGPESIRNLLAIDKLHSESVIECS</sequence>
<dbReference type="InterPro" id="IPR002156">
    <property type="entry name" value="RNaseH_domain"/>
</dbReference>
<name>A0A6P9DSU8_JUGRE</name>
<dbReference type="PANTHER" id="PTHR47074">
    <property type="entry name" value="BNAC02G40300D PROTEIN"/>
    <property type="match status" value="1"/>
</dbReference>
<organism evidence="2 3">
    <name type="scientific">Juglans regia</name>
    <name type="common">English walnut</name>
    <dbReference type="NCBI Taxonomy" id="51240"/>
    <lineage>
        <taxon>Eukaryota</taxon>
        <taxon>Viridiplantae</taxon>
        <taxon>Streptophyta</taxon>
        <taxon>Embryophyta</taxon>
        <taxon>Tracheophyta</taxon>
        <taxon>Spermatophyta</taxon>
        <taxon>Magnoliopsida</taxon>
        <taxon>eudicotyledons</taxon>
        <taxon>Gunneridae</taxon>
        <taxon>Pentapetalae</taxon>
        <taxon>rosids</taxon>
        <taxon>fabids</taxon>
        <taxon>Fagales</taxon>
        <taxon>Juglandaceae</taxon>
        <taxon>Juglans</taxon>
    </lineage>
</organism>
<proteinExistence type="predicted"/>
<feature type="domain" description="RNase H type-1" evidence="1">
    <location>
        <begin position="72"/>
        <end position="194"/>
    </location>
</feature>
<reference evidence="3" key="1">
    <citation type="submission" date="2025-08" db="UniProtKB">
        <authorList>
            <consortium name="RefSeq"/>
        </authorList>
    </citation>
    <scope>IDENTIFICATION</scope>
    <source>
        <tissue evidence="3">Leaves</tissue>
    </source>
</reference>
<dbReference type="SUPFAM" id="SSF53098">
    <property type="entry name" value="Ribonuclease H-like"/>
    <property type="match status" value="1"/>
</dbReference>
<dbReference type="Pfam" id="PF13456">
    <property type="entry name" value="RVT_3"/>
    <property type="match status" value="1"/>
</dbReference>
<dbReference type="GO" id="GO:0004523">
    <property type="term" value="F:RNA-DNA hybrid ribonuclease activity"/>
    <property type="evidence" value="ECO:0007669"/>
    <property type="project" value="InterPro"/>
</dbReference>
<dbReference type="InterPro" id="IPR052929">
    <property type="entry name" value="RNase_H-like_EbsB-rel"/>
</dbReference>
<dbReference type="Proteomes" id="UP000235220">
    <property type="component" value="Chromosome 11"/>
</dbReference>
<dbReference type="PANTHER" id="PTHR47074:SF48">
    <property type="entry name" value="POLYNUCLEOTIDYL TRANSFERASE, RIBONUCLEASE H-LIKE SUPERFAMILY PROTEIN"/>
    <property type="match status" value="1"/>
</dbReference>
<dbReference type="InParanoid" id="A0A6P9DSU8"/>
<evidence type="ECO:0000313" key="3">
    <source>
        <dbReference type="RefSeq" id="XP_035538485.1"/>
    </source>
</evidence>
<dbReference type="InterPro" id="IPR012337">
    <property type="entry name" value="RNaseH-like_sf"/>
</dbReference>
<dbReference type="AlphaFoldDB" id="A0A6P9DSU8"/>
<evidence type="ECO:0000259" key="1">
    <source>
        <dbReference type="Pfam" id="PF13456"/>
    </source>
</evidence>
<accession>A0A6P9DSU8</accession>
<dbReference type="Gene3D" id="3.30.420.10">
    <property type="entry name" value="Ribonuclease H-like superfamily/Ribonuclease H"/>
    <property type="match status" value="1"/>
</dbReference>
<gene>
    <name evidence="3" type="primary">LOC118343802</name>
</gene>